<reference evidence="9 10" key="1">
    <citation type="journal article" date="2016" name="Genome Biol. Evol.">
        <title>Gene Family Evolution Reflects Adaptation to Soil Environmental Stressors in the Genome of the Collembolan Orchesella cincta.</title>
        <authorList>
            <person name="Faddeeva-Vakhrusheva A."/>
            <person name="Derks M.F."/>
            <person name="Anvar S.Y."/>
            <person name="Agamennone V."/>
            <person name="Suring W."/>
            <person name="Smit S."/>
            <person name="van Straalen N.M."/>
            <person name="Roelofs D."/>
        </authorList>
    </citation>
    <scope>NUCLEOTIDE SEQUENCE [LARGE SCALE GENOMIC DNA]</scope>
    <source>
        <tissue evidence="9">Mixed pool</tissue>
    </source>
</reference>
<dbReference type="Pfam" id="PF00405">
    <property type="entry name" value="Transferrin"/>
    <property type="match status" value="2"/>
</dbReference>
<evidence type="ECO:0000256" key="2">
    <source>
        <dbReference type="ARBA" id="ARBA00023157"/>
    </source>
</evidence>
<dbReference type="GO" id="GO:0046872">
    <property type="term" value="F:metal ion binding"/>
    <property type="evidence" value="ECO:0007669"/>
    <property type="project" value="UniProtKB-KW"/>
</dbReference>
<keyword evidence="10" id="KW-1185">Reference proteome</keyword>
<feature type="binding site" evidence="4">
    <location>
        <position position="145"/>
    </location>
    <ligand>
        <name>hydrogencarbonate</name>
        <dbReference type="ChEBI" id="CHEBI:17544"/>
        <label>1</label>
    </ligand>
</feature>
<feature type="disulfide bond" evidence="6">
    <location>
        <begin position="392"/>
        <end position="429"/>
    </location>
</feature>
<feature type="binding site" evidence="5">
    <location>
        <position position="119"/>
    </location>
    <ligand>
        <name>Fe(3+)</name>
        <dbReference type="ChEBI" id="CHEBI:29034"/>
        <label>1</label>
    </ligand>
</feature>
<dbReference type="Proteomes" id="UP000094527">
    <property type="component" value="Unassembled WGS sequence"/>
</dbReference>
<feature type="signal peptide" evidence="7">
    <location>
        <begin position="1"/>
        <end position="21"/>
    </location>
</feature>
<dbReference type="InterPro" id="IPR018195">
    <property type="entry name" value="Transferrin_Fe_BS"/>
</dbReference>
<feature type="domain" description="Transferrin-like" evidence="8">
    <location>
        <begin position="34"/>
        <end position="382"/>
    </location>
</feature>
<evidence type="ECO:0000256" key="7">
    <source>
        <dbReference type="SAM" id="SignalP"/>
    </source>
</evidence>
<dbReference type="GO" id="GO:0006826">
    <property type="term" value="P:iron ion transport"/>
    <property type="evidence" value="ECO:0007669"/>
    <property type="project" value="UniProtKB-KW"/>
</dbReference>
<evidence type="ECO:0000259" key="8">
    <source>
        <dbReference type="PROSITE" id="PS51408"/>
    </source>
</evidence>
<keyword evidence="3 5" id="KW-0408">Iron</keyword>
<dbReference type="GO" id="GO:0005769">
    <property type="term" value="C:early endosome"/>
    <property type="evidence" value="ECO:0007669"/>
    <property type="project" value="TreeGrafter"/>
</dbReference>
<keyword evidence="3" id="KW-0410">Iron transport</keyword>
<dbReference type="PROSITE" id="PS00205">
    <property type="entry name" value="TRANSFERRIN_LIKE_1"/>
    <property type="match status" value="1"/>
</dbReference>
<organism evidence="9 10">
    <name type="scientific">Orchesella cincta</name>
    <name type="common">Springtail</name>
    <name type="synonym">Podura cincta</name>
    <dbReference type="NCBI Taxonomy" id="48709"/>
    <lineage>
        <taxon>Eukaryota</taxon>
        <taxon>Metazoa</taxon>
        <taxon>Ecdysozoa</taxon>
        <taxon>Arthropoda</taxon>
        <taxon>Hexapoda</taxon>
        <taxon>Collembola</taxon>
        <taxon>Entomobryomorpha</taxon>
        <taxon>Entomobryoidea</taxon>
        <taxon>Orchesellidae</taxon>
        <taxon>Orchesellinae</taxon>
        <taxon>Orchesella</taxon>
    </lineage>
</organism>
<dbReference type="PROSITE" id="PS51408">
    <property type="entry name" value="TRANSFERRIN_LIKE_4"/>
    <property type="match status" value="2"/>
</dbReference>
<gene>
    <name evidence="9" type="ORF">Ocin01_13779</name>
</gene>
<comment type="caution">
    <text evidence="9">The sequence shown here is derived from an EMBL/GenBank/DDBJ whole genome shotgun (WGS) entry which is preliminary data.</text>
</comment>
<feature type="binding site" evidence="4">
    <location>
        <position position="514"/>
    </location>
    <ligand>
        <name>hydrogencarbonate</name>
        <dbReference type="ChEBI" id="CHEBI:17544"/>
        <label>1</label>
    </ligand>
</feature>
<feature type="disulfide bond" evidence="6">
    <location>
        <begin position="630"/>
        <end position="644"/>
    </location>
</feature>
<dbReference type="OMA" id="HAGAIND"/>
<dbReference type="SUPFAM" id="SSF53850">
    <property type="entry name" value="Periplasmic binding protein-like II"/>
    <property type="match status" value="2"/>
</dbReference>
<keyword evidence="7" id="KW-0732">Signal</keyword>
<feature type="chain" id="PRO_5008904106" evidence="7">
    <location>
        <begin position="22"/>
        <end position="719"/>
    </location>
</feature>
<feature type="binding site" evidence="4">
    <location>
        <position position="149"/>
    </location>
    <ligand>
        <name>hydrogencarbonate</name>
        <dbReference type="ChEBI" id="CHEBI:17544"/>
        <label>1</label>
    </ligand>
</feature>
<evidence type="ECO:0000256" key="1">
    <source>
        <dbReference type="ARBA" id="ARBA00022737"/>
    </source>
</evidence>
<proteinExistence type="inferred from homology"/>
<evidence type="ECO:0000256" key="5">
    <source>
        <dbReference type="PIRSR" id="PIRSR002549-3"/>
    </source>
</evidence>
<dbReference type="AlphaFoldDB" id="A0A1D2MIR3"/>
<feature type="disulfide bond" evidence="6">
    <location>
        <begin position="548"/>
        <end position="561"/>
    </location>
</feature>
<evidence type="ECO:0000256" key="6">
    <source>
        <dbReference type="PIRSR" id="PIRSR002549-4"/>
    </source>
</evidence>
<feature type="domain" description="Transferrin-like" evidence="8">
    <location>
        <begin position="389"/>
        <end position="719"/>
    </location>
</feature>
<dbReference type="PANTHER" id="PTHR11485">
    <property type="entry name" value="TRANSFERRIN"/>
    <property type="match status" value="1"/>
</dbReference>
<keyword evidence="2 6" id="KW-1015">Disulfide bond</keyword>
<accession>A0A1D2MIR3</accession>
<feature type="disulfide bond" evidence="6">
    <location>
        <begin position="37"/>
        <end position="71"/>
    </location>
</feature>
<dbReference type="InterPro" id="IPR016357">
    <property type="entry name" value="Transferrin"/>
</dbReference>
<feature type="disulfide bond" evidence="6">
    <location>
        <begin position="278"/>
        <end position="292"/>
    </location>
</feature>
<dbReference type="PRINTS" id="PR00422">
    <property type="entry name" value="TRANSFERRIN"/>
</dbReference>
<dbReference type="EMBL" id="LJIJ01001120">
    <property type="protein sequence ID" value="ODM92907.1"/>
    <property type="molecule type" value="Genomic_DNA"/>
</dbReference>
<feature type="binding site" evidence="5">
    <location>
        <position position="234"/>
    </location>
    <ligand>
        <name>Fe(3+)</name>
        <dbReference type="ChEBI" id="CHEBI:29034"/>
        <label>1</label>
    </ligand>
</feature>
<name>A0A1D2MIR3_ORCCI</name>
<feature type="disulfide bond" evidence="6">
    <location>
        <begin position="143"/>
        <end position="240"/>
    </location>
</feature>
<dbReference type="PIRSF" id="PIRSF002549">
    <property type="entry name" value="Transferrin"/>
    <property type="match status" value="1"/>
</dbReference>
<protein>
    <submittedName>
        <fullName evidence="9">Transferrin</fullName>
    </submittedName>
</protein>
<dbReference type="GO" id="GO:0005886">
    <property type="term" value="C:plasma membrane"/>
    <property type="evidence" value="ECO:0007669"/>
    <property type="project" value="TreeGrafter"/>
</dbReference>
<feature type="disulfide bond" evidence="6">
    <location>
        <begin position="558"/>
        <end position="579"/>
    </location>
</feature>
<feature type="binding site" evidence="4">
    <location>
        <position position="152"/>
    </location>
    <ligand>
        <name>hydrogencarbonate</name>
        <dbReference type="ChEBI" id="CHEBI:17544"/>
        <label>1</label>
    </ligand>
</feature>
<dbReference type="InterPro" id="IPR001156">
    <property type="entry name" value="Transferrin-like_dom"/>
</dbReference>
<evidence type="ECO:0000256" key="4">
    <source>
        <dbReference type="PIRSR" id="PIRSR002549-2"/>
    </source>
</evidence>
<feature type="disulfide bond" evidence="6">
    <location>
        <begin position="46"/>
        <end position="62"/>
    </location>
</feature>
<feature type="disulfide bond" evidence="6">
    <location>
        <begin position="506"/>
        <end position="596"/>
    </location>
</feature>
<feature type="binding site" evidence="4">
    <location>
        <position position="515"/>
    </location>
    <ligand>
        <name>hydrogencarbonate</name>
        <dbReference type="ChEBI" id="CHEBI:17544"/>
        <label>1</label>
    </ligand>
</feature>
<dbReference type="OrthoDB" id="5914301at2759"/>
<dbReference type="PANTHER" id="PTHR11485:SF57">
    <property type="entry name" value="TRANSFERRIN"/>
    <property type="match status" value="1"/>
</dbReference>
<evidence type="ECO:0000313" key="10">
    <source>
        <dbReference type="Proteomes" id="UP000094527"/>
    </source>
</evidence>
<dbReference type="GO" id="GO:0055037">
    <property type="term" value="C:recycling endosome"/>
    <property type="evidence" value="ECO:0007669"/>
    <property type="project" value="TreeGrafter"/>
</dbReference>
<keyword evidence="1" id="KW-0677">Repeat</keyword>
<feature type="disulfide bond" evidence="6">
    <location>
        <begin position="193"/>
        <end position="219"/>
    </location>
</feature>
<keyword evidence="3" id="KW-0813">Transport</keyword>
<feature type="disulfide bond" evidence="6">
    <location>
        <begin position="402"/>
        <end position="420"/>
    </location>
</feature>
<dbReference type="SMART" id="SM00094">
    <property type="entry name" value="TR_FER"/>
    <property type="match status" value="2"/>
</dbReference>
<keyword evidence="3" id="KW-0406">Ion transport</keyword>
<dbReference type="Gene3D" id="3.40.190.10">
    <property type="entry name" value="Periplasmic binding protein-like II"/>
    <property type="match status" value="4"/>
</dbReference>
<dbReference type="STRING" id="48709.A0A1D2MIR3"/>
<evidence type="ECO:0000313" key="9">
    <source>
        <dbReference type="EMBL" id="ODM92907.1"/>
    </source>
</evidence>
<keyword evidence="3 5" id="KW-0479">Metal-binding</keyword>
<dbReference type="PROSITE" id="PS00206">
    <property type="entry name" value="TRANSFERRIN_LIKE_2"/>
    <property type="match status" value="1"/>
</dbReference>
<comment type="similarity">
    <text evidence="3">Belongs to the transferrin family.</text>
</comment>
<dbReference type="CDD" id="cd13529">
    <property type="entry name" value="PBP2_transferrin"/>
    <property type="match status" value="2"/>
</dbReference>
<evidence type="ECO:0000256" key="3">
    <source>
        <dbReference type="PIRNR" id="PIRNR002549"/>
    </source>
</evidence>
<sequence length="719" mass="79753">MHENLLISLVLLLPSLQVVLTHHENEVEGQEKQYRICVPDADYNLCLGMVAAGKPRMGRISCVHAPDKIACMEKILKREADFIPLEAEEIYLADRLNPRGFVILGEIRSGDYSTRDFRYESVAVVRISSGINSISSLKGKRSCHTGFGRNSGWRIPFSHLMDHRQLSPYCDKINASNVERDLYAVSNYFEAACAPGPWAADKEVDKRLKETYSSLCSLCKDPSTCGKKDEYGKYEGALRCLTENDGDVAFTKLDAVEEFFKLKEETSSEIVGEYQFLCGDDTTLPLTTETPCSWAKRPWKAFVTSRRIGLDANKVKDLRDQLTLALYTGSKEINPPPEWLTSVLEFNPTDVANFYDPYRVKTITPSVYLAKRNFTVTFEKPSCPATSLIRFCVQNEVEGLKCNALRLASESQRISPGFSCVSGKSSGDCTGKVSKRKGDADVVVLPYAKREIDTAQGFYQLVPILSEVEVVDSENTDTSRYSVAVIRSELSGEFTSISNLRGRPSCHGSMNSVAGWSAPLSVLVETGEINVRGILETEMLRYFGNKTCVPGAKEKGLCSLCAGDGGPVPGKPYTPETVCADDDTERYYGDLGVLRCLQDKVADVAFLDHVGLHQKTKGTDLNLGNLRLLCRDGTVTELDRFEECNWGRVPAQKVMARGGNENVVEREDFRLSLLKAQKLFGKGGKAERVFKLFGVYYGNENLLFQDTSVGLAPFLTPVQ</sequence>
<dbReference type="GO" id="GO:0005615">
    <property type="term" value="C:extracellular space"/>
    <property type="evidence" value="ECO:0007669"/>
    <property type="project" value="InterPro"/>
</dbReference>